<dbReference type="RefSeq" id="XP_056035377.1">
    <property type="nucleotide sequence ID" value="XM_056180015.1"/>
</dbReference>
<feature type="domain" description="RPN1 N-terminal" evidence="7">
    <location>
        <begin position="56"/>
        <end position="350"/>
    </location>
</feature>
<comment type="similarity">
    <text evidence="1 5">Belongs to the proteasome subunit S2 family.</text>
</comment>
<dbReference type="Pfam" id="PF18051">
    <property type="entry name" value="RPN1_C"/>
    <property type="match status" value="1"/>
</dbReference>
<evidence type="ECO:0000256" key="2">
    <source>
        <dbReference type="ARBA" id="ARBA00022737"/>
    </source>
</evidence>
<dbReference type="PIRSF" id="PIRSF015965">
    <property type="entry name" value="26S_Psome_Rpn1"/>
    <property type="match status" value="1"/>
</dbReference>
<dbReference type="EMBL" id="CP115611">
    <property type="protein sequence ID" value="WBW71134.1"/>
    <property type="molecule type" value="Genomic_DNA"/>
</dbReference>
<organism evidence="9 10">
    <name type="scientific">Schizosaccharomyces osmophilus</name>
    <dbReference type="NCBI Taxonomy" id="2545709"/>
    <lineage>
        <taxon>Eukaryota</taxon>
        <taxon>Fungi</taxon>
        <taxon>Dikarya</taxon>
        <taxon>Ascomycota</taxon>
        <taxon>Taphrinomycotina</taxon>
        <taxon>Schizosaccharomycetes</taxon>
        <taxon>Schizosaccharomycetales</taxon>
        <taxon>Schizosaccharomycetaceae</taxon>
        <taxon>Schizosaccharomyces</taxon>
    </lineage>
</organism>
<comment type="function">
    <text evidence="4 5">Acts as a regulatory subunit of the 26 proteasome which is involved in the ATP-dependent degradation of ubiquitinated proteins.</text>
</comment>
<accession>A0AAF0AUQ5</accession>
<evidence type="ECO:0000256" key="4">
    <source>
        <dbReference type="ARBA" id="ARBA00057191"/>
    </source>
</evidence>
<evidence type="ECO:0000259" key="7">
    <source>
        <dbReference type="Pfam" id="PF17781"/>
    </source>
</evidence>
<dbReference type="SUPFAM" id="SSF48371">
    <property type="entry name" value="ARM repeat"/>
    <property type="match status" value="1"/>
</dbReference>
<dbReference type="InterPro" id="IPR016643">
    <property type="entry name" value="26S_Psome_Rpn1"/>
</dbReference>
<dbReference type="InterPro" id="IPR041433">
    <property type="entry name" value="RPN1_C"/>
</dbReference>
<dbReference type="Pfam" id="PF17781">
    <property type="entry name" value="RPN1_RPN2_N"/>
    <property type="match status" value="1"/>
</dbReference>
<dbReference type="GO" id="GO:0042176">
    <property type="term" value="P:regulation of protein catabolic process"/>
    <property type="evidence" value="ECO:0007669"/>
    <property type="project" value="InterPro"/>
</dbReference>
<dbReference type="InterPro" id="IPR016024">
    <property type="entry name" value="ARM-type_fold"/>
</dbReference>
<proteinExistence type="inferred from homology"/>
<evidence type="ECO:0000256" key="1">
    <source>
        <dbReference type="ARBA" id="ARBA00005460"/>
    </source>
</evidence>
<keyword evidence="10" id="KW-1185">Reference proteome</keyword>
<keyword evidence="2" id="KW-0677">Repeat</keyword>
<evidence type="ECO:0000313" key="10">
    <source>
        <dbReference type="Proteomes" id="UP001212411"/>
    </source>
</evidence>
<dbReference type="GO" id="GO:0005634">
    <property type="term" value="C:nucleus"/>
    <property type="evidence" value="ECO:0007669"/>
    <property type="project" value="TreeGrafter"/>
</dbReference>
<dbReference type="GO" id="GO:0030234">
    <property type="term" value="F:enzyme regulator activity"/>
    <property type="evidence" value="ECO:0007669"/>
    <property type="project" value="UniProtKB-UniRule"/>
</dbReference>
<dbReference type="GO" id="GO:0034515">
    <property type="term" value="C:proteasome storage granule"/>
    <property type="evidence" value="ECO:0007669"/>
    <property type="project" value="TreeGrafter"/>
</dbReference>
<dbReference type="FunFam" id="1.25.10.10:FF:000026">
    <property type="entry name" value="26S proteasome non-ATPase regulatory subunit 2"/>
    <property type="match status" value="1"/>
</dbReference>
<dbReference type="Pfam" id="PF01851">
    <property type="entry name" value="PC_rep"/>
    <property type="match status" value="3"/>
</dbReference>
<name>A0AAF0AUQ5_9SCHI</name>
<dbReference type="GO" id="GO:0043161">
    <property type="term" value="P:proteasome-mediated ubiquitin-dependent protein catabolic process"/>
    <property type="evidence" value="ECO:0007669"/>
    <property type="project" value="TreeGrafter"/>
</dbReference>
<evidence type="ECO:0000313" key="9">
    <source>
        <dbReference type="EMBL" id="WBW71134.1"/>
    </source>
</evidence>
<evidence type="ECO:0000256" key="6">
    <source>
        <dbReference type="SAM" id="MobiDB-lite"/>
    </source>
</evidence>
<feature type="domain" description="26S proteasome non-ATPase regulatory subunit RPN1 C-terminal" evidence="8">
    <location>
        <begin position="833"/>
        <end position="882"/>
    </location>
</feature>
<dbReference type="AlphaFoldDB" id="A0AAF0AUQ5"/>
<dbReference type="PANTHER" id="PTHR10943:SF1">
    <property type="entry name" value="26S PROTEASOME NON-ATPASE REGULATORY SUBUNIT 2"/>
    <property type="match status" value="1"/>
</dbReference>
<evidence type="ECO:0000256" key="3">
    <source>
        <dbReference type="ARBA" id="ARBA00022942"/>
    </source>
</evidence>
<protein>
    <recommendedName>
        <fullName evidence="5">26S proteasome regulatory subunit RPN1</fullName>
    </recommendedName>
</protein>
<keyword evidence="3 5" id="KW-0647">Proteasome</keyword>
<dbReference type="GeneID" id="80874704"/>
<dbReference type="InterPro" id="IPR011989">
    <property type="entry name" value="ARM-like"/>
</dbReference>
<dbReference type="Gene3D" id="1.25.10.10">
    <property type="entry name" value="Leucine-rich Repeat Variant"/>
    <property type="match status" value="1"/>
</dbReference>
<evidence type="ECO:0000256" key="5">
    <source>
        <dbReference type="PIRNR" id="PIRNR015965"/>
    </source>
</evidence>
<reference evidence="9 10" key="1">
    <citation type="journal article" date="2023" name="G3 (Bethesda)">
        <title>A high-quality reference genome for the fission yeast Schizosaccharomyces osmophilus.</title>
        <authorList>
            <person name="Jia G.S."/>
            <person name="Zhang W.C."/>
            <person name="Liang Y."/>
            <person name="Liu X.H."/>
            <person name="Rhind N."/>
            <person name="Pidoux A."/>
            <person name="Brysch-Herzberg M."/>
            <person name="Du L.L."/>
        </authorList>
    </citation>
    <scope>NUCLEOTIDE SEQUENCE [LARGE SCALE GENOMIC DNA]</scope>
    <source>
        <strain evidence="9 10">CBS 15793</strain>
    </source>
</reference>
<dbReference type="Proteomes" id="UP001212411">
    <property type="component" value="Chromosome 1"/>
</dbReference>
<dbReference type="InterPro" id="IPR002015">
    <property type="entry name" value="Proteasome/cyclosome_rpt"/>
</dbReference>
<sequence>MNPEDINKSSKSNDEMIKDESVKTPSSNEKDQASSVKERNDVVDLSEEDLQLKTDLDMLVERIQENNLDLMSSILTQLKEIIRTSTSSMTAVPKPLKFLRPHYSTLTKTFDSWSEGPLKVQFADILSVLGMSYSDPSKRESLKYRLHGVTSDPSVWGHEYVRHLAAEIGAEFVERQEKDLATDDLMDLALLIVPFFLTHNAEADAIDLLQELGAIEKVTPYVEADNASRVCLYITSCVNLLPFPEDVAMLRTAHAIYRKFNQLTQALNVAIRLDDMSLIREDCEAANDPLLKKQLAYILARQRIPFDMNDEELNDALNNIHLSDHFHYLGKELSLMDPKVPEDIFKSHLEVARTGLGSSGVYSAKQNLANTLVNSFVNAGYSNDRLVLVDDEKSSWIYKNKDSGMISATASIGLLQLWNVDMGLSLLDKYLYSSEENVKAGALLGIGITNVAVRNEADPALAILSEYLETGSTKLRATAILGLGLAYAGSNREDLLDMFAPIVTDVKAPMQLSCLAALTLGLIFVGTCNGDVASTILQTLMERDEAGQNDNWGRFMALGLALLFIGKQDLADATIETLKAIEGDIARQAEILVDVCSYAGTGNVLRIQKLLHICSEPLSADAKESEKSAQSLAALGVAVIAMGEDIGAEMVTRQFDHMMHYGEPFIRKAVPLALGLLSASNPEMRIFDTLSRYSHDNDLDVAYNAIFAMGLVGAGTNNARLAQLLRQLASYYHKESNALFIVRIAQGLLYLGKGTMSLNPYHTDRQILGQTAFAGLMTVALAMLDASSLILDSSHWLLYSMTLAMRPRMLITLGEDGQYLPVSVRVGQAVDVVGQAGRPKVITGWVTHTTPVLLHHNERAELATEAYTPMTTLEGIVILKKNNIEDIEMTA</sequence>
<dbReference type="InterPro" id="IPR040892">
    <property type="entry name" value="RPN1_N"/>
</dbReference>
<feature type="region of interest" description="Disordered" evidence="6">
    <location>
        <begin position="1"/>
        <end position="42"/>
    </location>
</feature>
<dbReference type="GO" id="GO:0008540">
    <property type="term" value="C:proteasome regulatory particle, base subcomplex"/>
    <property type="evidence" value="ECO:0007669"/>
    <property type="project" value="UniProtKB-UniRule"/>
</dbReference>
<dbReference type="PANTHER" id="PTHR10943">
    <property type="entry name" value="26S PROTEASOME NON-ATPASE REGULATORY SUBUNIT"/>
    <property type="match status" value="1"/>
</dbReference>
<dbReference type="KEGG" id="som:SOMG_01222"/>
<evidence type="ECO:0000259" key="8">
    <source>
        <dbReference type="Pfam" id="PF18051"/>
    </source>
</evidence>
<gene>
    <name evidence="9" type="primary">mts4</name>
    <name evidence="9" type="ORF">SOMG_01222</name>
</gene>